<dbReference type="RefSeq" id="WP_265983506.1">
    <property type="nucleotide sequence ID" value="NZ_JAPHAV010000001.1"/>
</dbReference>
<evidence type="ECO:0000313" key="1">
    <source>
        <dbReference type="EMBL" id="MCX2696244.1"/>
    </source>
</evidence>
<protein>
    <submittedName>
        <fullName evidence="1">Uncharacterized protein</fullName>
    </submittedName>
</protein>
<keyword evidence="2" id="KW-1185">Reference proteome</keyword>
<accession>A0ABT3QKV0</accession>
<dbReference type="InterPro" id="IPR008018">
    <property type="entry name" value="Phage_tail_attach_FII"/>
</dbReference>
<sequence length="121" mass="13783">MSKHPAFRTLARTANCIFRERGNHYWHQHDADIAQPIQLIFNDAYAPIDAAGVQVEEARPTAFVLIEDAKRLAPERANGSLDLLFSNRDELEINGRKYEVESCKSDGYAQLEIKLIAEKIR</sequence>
<evidence type="ECO:0000313" key="2">
    <source>
        <dbReference type="Proteomes" id="UP001301216"/>
    </source>
</evidence>
<comment type="caution">
    <text evidence="1">The sequence shown here is derived from an EMBL/GenBank/DDBJ whole genome shotgun (WGS) entry which is preliminary data.</text>
</comment>
<proteinExistence type="predicted"/>
<gene>
    <name evidence="1" type="ORF">OPR82_05565</name>
</gene>
<dbReference type="Proteomes" id="UP001301216">
    <property type="component" value="Unassembled WGS sequence"/>
</dbReference>
<name>A0ABT3QKV0_9HYPH</name>
<reference evidence="1 2" key="1">
    <citation type="submission" date="2022-11" db="EMBL/GenBank/DDBJ databases">
        <title>Brucella sp. YY2X, whole genome shotgun sequencing project.</title>
        <authorList>
            <person name="Yang Y."/>
        </authorList>
    </citation>
    <scope>NUCLEOTIDE SEQUENCE [LARGE SCALE GENOMIC DNA]</scope>
    <source>
        <strain evidence="1 2">YY2X</strain>
    </source>
</reference>
<dbReference type="EMBL" id="JAPHAV010000001">
    <property type="protein sequence ID" value="MCX2696244.1"/>
    <property type="molecule type" value="Genomic_DNA"/>
</dbReference>
<dbReference type="Pfam" id="PF05354">
    <property type="entry name" value="Phage_attach"/>
    <property type="match status" value="1"/>
</dbReference>
<organism evidence="1 2">
    <name type="scientific">Ochrobactrum chromiisoli</name>
    <dbReference type="NCBI Taxonomy" id="2993941"/>
    <lineage>
        <taxon>Bacteria</taxon>
        <taxon>Pseudomonadati</taxon>
        <taxon>Pseudomonadota</taxon>
        <taxon>Alphaproteobacteria</taxon>
        <taxon>Hyphomicrobiales</taxon>
        <taxon>Brucellaceae</taxon>
        <taxon>Brucella/Ochrobactrum group</taxon>
        <taxon>Ochrobactrum</taxon>
    </lineage>
</organism>